<keyword evidence="7 10" id="KW-0030">Aminoacyl-tRNA synthetase</keyword>
<comment type="similarity">
    <text evidence="1 10">Belongs to the class-I aminoacyl-tRNA synthetase family. IleS type 1 subfamily.</text>
</comment>
<evidence type="ECO:0000256" key="9">
    <source>
        <dbReference type="ARBA" id="ARBA00048359"/>
    </source>
</evidence>
<dbReference type="GO" id="GO:0002161">
    <property type="term" value="F:aminoacyl-tRNA deacylase activity"/>
    <property type="evidence" value="ECO:0007669"/>
    <property type="project" value="InterPro"/>
</dbReference>
<dbReference type="InterPro" id="IPR009008">
    <property type="entry name" value="Val/Leu/Ile-tRNA-synth_edit"/>
</dbReference>
<dbReference type="InterPro" id="IPR010663">
    <property type="entry name" value="Znf_FPG/IleRS"/>
</dbReference>
<dbReference type="InterPro" id="IPR050081">
    <property type="entry name" value="Ile-tRNA_ligase"/>
</dbReference>
<dbReference type="PANTHER" id="PTHR42765">
    <property type="entry name" value="SOLEUCYL-TRNA SYNTHETASE"/>
    <property type="match status" value="1"/>
</dbReference>
<dbReference type="GO" id="GO:0004822">
    <property type="term" value="F:isoleucine-tRNA ligase activity"/>
    <property type="evidence" value="ECO:0007669"/>
    <property type="project" value="UniProtKB-UniRule"/>
</dbReference>
<dbReference type="GO" id="GO:0005524">
    <property type="term" value="F:ATP binding"/>
    <property type="evidence" value="ECO:0007669"/>
    <property type="project" value="UniProtKB-UniRule"/>
</dbReference>
<comment type="caution">
    <text evidence="14">The sequence shown here is derived from an EMBL/GenBank/DDBJ whole genome shotgun (WGS) entry which is preliminary data.</text>
</comment>
<feature type="domain" description="Methionyl/Valyl/Leucyl/Isoleucyl-tRNA synthetase anticodon-binding" evidence="13">
    <location>
        <begin position="687"/>
        <end position="844"/>
    </location>
</feature>
<comment type="catalytic activity">
    <reaction evidence="9 10">
        <text>tRNA(Ile) + L-isoleucine + ATP = L-isoleucyl-tRNA(Ile) + AMP + diphosphate</text>
        <dbReference type="Rhea" id="RHEA:11060"/>
        <dbReference type="Rhea" id="RHEA-COMP:9666"/>
        <dbReference type="Rhea" id="RHEA-COMP:9695"/>
        <dbReference type="ChEBI" id="CHEBI:30616"/>
        <dbReference type="ChEBI" id="CHEBI:33019"/>
        <dbReference type="ChEBI" id="CHEBI:58045"/>
        <dbReference type="ChEBI" id="CHEBI:78442"/>
        <dbReference type="ChEBI" id="CHEBI:78528"/>
        <dbReference type="ChEBI" id="CHEBI:456215"/>
        <dbReference type="EC" id="6.1.1.5"/>
    </reaction>
</comment>
<comment type="subunit">
    <text evidence="10">Monomer.</text>
</comment>
<dbReference type="InterPro" id="IPR033708">
    <property type="entry name" value="Anticodon_Ile_BEm"/>
</dbReference>
<organism evidence="14 15">
    <name type="scientific">Candidatus Eubacterium faecipullorum</name>
    <dbReference type="NCBI Taxonomy" id="2838571"/>
    <lineage>
        <taxon>Bacteria</taxon>
        <taxon>Bacillati</taxon>
        <taxon>Bacillota</taxon>
        <taxon>Clostridia</taxon>
        <taxon>Eubacteriales</taxon>
        <taxon>Eubacteriaceae</taxon>
        <taxon>Eubacterium</taxon>
    </lineage>
</organism>
<dbReference type="GO" id="GO:0006428">
    <property type="term" value="P:isoleucyl-tRNA aminoacylation"/>
    <property type="evidence" value="ECO:0007669"/>
    <property type="project" value="UniProtKB-UniRule"/>
</dbReference>
<dbReference type="GO" id="GO:0005829">
    <property type="term" value="C:cytosol"/>
    <property type="evidence" value="ECO:0007669"/>
    <property type="project" value="TreeGrafter"/>
</dbReference>
<dbReference type="Pfam" id="PF00133">
    <property type="entry name" value="tRNA-synt_1"/>
    <property type="match status" value="1"/>
</dbReference>
<dbReference type="InterPro" id="IPR013155">
    <property type="entry name" value="M/V/L/I-tRNA-synth_anticd-bd"/>
</dbReference>
<dbReference type="EC" id="6.1.1.5" evidence="10"/>
<dbReference type="Pfam" id="PF08264">
    <property type="entry name" value="Anticodon_1"/>
    <property type="match status" value="1"/>
</dbReference>
<dbReference type="GO" id="GO:0000049">
    <property type="term" value="F:tRNA binding"/>
    <property type="evidence" value="ECO:0007669"/>
    <property type="project" value="InterPro"/>
</dbReference>
<feature type="domain" description="Aminoacyl-tRNA synthetase class Ia" evidence="11">
    <location>
        <begin position="27"/>
        <end position="643"/>
    </location>
</feature>
<dbReference type="CDD" id="cd07960">
    <property type="entry name" value="Anticodon_Ia_Ile_BEm"/>
    <property type="match status" value="1"/>
</dbReference>
<dbReference type="FunFam" id="3.40.50.620:FF:000152">
    <property type="entry name" value="Isoleucine--tRNA ligase"/>
    <property type="match status" value="1"/>
</dbReference>
<evidence type="ECO:0000256" key="1">
    <source>
        <dbReference type="ARBA" id="ARBA00006887"/>
    </source>
</evidence>
<evidence type="ECO:0000256" key="2">
    <source>
        <dbReference type="ARBA" id="ARBA00022490"/>
    </source>
</evidence>
<dbReference type="SUPFAM" id="SSF52374">
    <property type="entry name" value="Nucleotidylyl transferase"/>
    <property type="match status" value="1"/>
</dbReference>
<dbReference type="Pfam" id="PF06827">
    <property type="entry name" value="zf-FPG_IleRS"/>
    <property type="match status" value="1"/>
</dbReference>
<dbReference type="NCBIfam" id="TIGR00392">
    <property type="entry name" value="ileS"/>
    <property type="match status" value="1"/>
</dbReference>
<dbReference type="Gene3D" id="1.10.730.20">
    <property type="match status" value="1"/>
</dbReference>
<name>A0A9D1RE16_9FIRM</name>
<gene>
    <name evidence="10 14" type="primary">ileS</name>
    <name evidence="14" type="ORF">IAA48_06510</name>
</gene>
<dbReference type="InterPro" id="IPR001412">
    <property type="entry name" value="aa-tRNA-synth_I_CS"/>
</dbReference>
<dbReference type="AlphaFoldDB" id="A0A9D1RE16"/>
<feature type="binding site" evidence="10">
    <location>
        <position position="607"/>
    </location>
    <ligand>
        <name>ATP</name>
        <dbReference type="ChEBI" id="CHEBI:30616"/>
    </ligand>
</feature>
<dbReference type="PRINTS" id="PR00984">
    <property type="entry name" value="TRNASYNTHILE"/>
</dbReference>
<keyword evidence="2 10" id="KW-0963">Cytoplasm</keyword>
<evidence type="ECO:0000256" key="5">
    <source>
        <dbReference type="ARBA" id="ARBA00022840"/>
    </source>
</evidence>
<keyword evidence="10" id="KW-0862">Zinc</keyword>
<feature type="short sequence motif" description="'KMSKS' region" evidence="10">
    <location>
        <begin position="604"/>
        <end position="608"/>
    </location>
</feature>
<dbReference type="EMBL" id="DXGE01000027">
    <property type="protein sequence ID" value="HIW86134.1"/>
    <property type="molecule type" value="Genomic_DNA"/>
</dbReference>
<dbReference type="Gene3D" id="3.40.50.620">
    <property type="entry name" value="HUPs"/>
    <property type="match status" value="2"/>
</dbReference>
<keyword evidence="4 10" id="KW-0547">Nucleotide-binding</keyword>
<comment type="function">
    <text evidence="8 10">Catalyzes the attachment of isoleucine to tRNA(Ile). As IleRS can inadvertently accommodate and process structurally similar amino acids such as valine, to avoid such errors it has two additional distinct tRNA(Ile)-dependent editing activities. One activity is designated as 'pretransfer' editing and involves the hydrolysis of activated Val-AMP. The other activity is designated 'posttransfer' editing and involves deacylation of mischarged Val-tRNA(Ile).</text>
</comment>
<evidence type="ECO:0000313" key="14">
    <source>
        <dbReference type="EMBL" id="HIW86134.1"/>
    </source>
</evidence>
<dbReference type="FunFam" id="1.10.730.20:FF:000001">
    <property type="entry name" value="Isoleucine--tRNA ligase"/>
    <property type="match status" value="1"/>
</dbReference>
<evidence type="ECO:0000259" key="11">
    <source>
        <dbReference type="Pfam" id="PF00133"/>
    </source>
</evidence>
<evidence type="ECO:0000256" key="3">
    <source>
        <dbReference type="ARBA" id="ARBA00022598"/>
    </source>
</evidence>
<evidence type="ECO:0000256" key="10">
    <source>
        <dbReference type="HAMAP-Rule" id="MF_02002"/>
    </source>
</evidence>
<dbReference type="Gene3D" id="3.90.740.10">
    <property type="entry name" value="Valyl/Leucyl/Isoleucyl-tRNA synthetase, editing domain"/>
    <property type="match status" value="1"/>
</dbReference>
<dbReference type="GO" id="GO:0008270">
    <property type="term" value="F:zinc ion binding"/>
    <property type="evidence" value="ECO:0007669"/>
    <property type="project" value="UniProtKB-UniRule"/>
</dbReference>
<keyword evidence="6 10" id="KW-0648">Protein biosynthesis</keyword>
<dbReference type="InterPro" id="IPR002300">
    <property type="entry name" value="aa-tRNA-synth_Ia"/>
</dbReference>
<feature type="binding site" evidence="10">
    <location>
        <position position="919"/>
    </location>
    <ligand>
        <name>Zn(2+)</name>
        <dbReference type="ChEBI" id="CHEBI:29105"/>
    </ligand>
</feature>
<keyword evidence="10" id="KW-0479">Metal-binding</keyword>
<feature type="binding site" evidence="10">
    <location>
        <position position="902"/>
    </location>
    <ligand>
        <name>Zn(2+)</name>
        <dbReference type="ChEBI" id="CHEBI:29105"/>
    </ligand>
</feature>
<dbReference type="CDD" id="cd00818">
    <property type="entry name" value="IleRS_core"/>
    <property type="match status" value="1"/>
</dbReference>
<proteinExistence type="inferred from homology"/>
<evidence type="ECO:0000313" key="15">
    <source>
        <dbReference type="Proteomes" id="UP000824205"/>
    </source>
</evidence>
<dbReference type="PANTHER" id="PTHR42765:SF1">
    <property type="entry name" value="ISOLEUCINE--TRNA LIGASE, MITOCHONDRIAL"/>
    <property type="match status" value="1"/>
</dbReference>
<feature type="domain" description="Zinc finger FPG/IleRS-type" evidence="12">
    <location>
        <begin position="896"/>
        <end position="924"/>
    </location>
</feature>
<evidence type="ECO:0000256" key="6">
    <source>
        <dbReference type="ARBA" id="ARBA00022917"/>
    </source>
</evidence>
<evidence type="ECO:0000259" key="12">
    <source>
        <dbReference type="Pfam" id="PF06827"/>
    </source>
</evidence>
<evidence type="ECO:0000256" key="8">
    <source>
        <dbReference type="ARBA" id="ARBA00025217"/>
    </source>
</evidence>
<accession>A0A9D1RE16</accession>
<dbReference type="InterPro" id="IPR014729">
    <property type="entry name" value="Rossmann-like_a/b/a_fold"/>
</dbReference>
<dbReference type="PROSITE" id="PS00178">
    <property type="entry name" value="AA_TRNA_LIGASE_I"/>
    <property type="match status" value="1"/>
</dbReference>
<reference evidence="14" key="2">
    <citation type="submission" date="2021-04" db="EMBL/GenBank/DDBJ databases">
        <authorList>
            <person name="Gilroy R."/>
        </authorList>
    </citation>
    <scope>NUCLEOTIDE SEQUENCE</scope>
    <source>
        <strain evidence="14">421</strain>
    </source>
</reference>
<sequence length="931" mass="105658">MDYKDTLNMMKTDFPMRANLPQREPEILKGWYDGELYEKLMEHNEGKPLFILHDGPPYANGDIHIGHALNKTLKDFIVRYKNMTGYKSPYVPGWDTHGLPTELKARKEAHISTHSNISDLELRRICRDTALGYVDMQRESFKRLGIIGEWDNPYITLTKDFEAEQIKVFATMATKGYIYKGLKPVYWCPDCNTALAEAEIEYAEDPCHSIYVKFNVEDDLGKLTAMGADLSKTYFVIWTTTTWTLPANVAICVGPDFEYSLIKSGDEYYVMATELAASAMEARGVTEYETLGTIMGKELEYIKCRHPFIDRISLVIVGDHVTLESGTGCVHTAPGHGVEDFVVCKNYPELPVVVPVDARGRLTEEAGQFAGLTTEEANKPIAEYLEKTGNLFALQKIIHQYPHCWRCHKPVIFRATSQWFCSVDDFKEDAIKASEDVAWYPAWGKDRLQSMIRERADWCISRQRKWGVPIPVVYCKKCGKEIIDNDIMMKVSDIFGKEGSDAWYAQDAEYFLPDGYKCPHCGASEGFEKETDIMDVWFDSGSTHAAVLKNRDYLRRPADVYLEGADQYRGWFQSSLLTSVAGGNGAPFRQIVTHGWTVDGEGKKMSKSLGNGIDPQDIIKQYGADILRLWVASSDYHADIRISKDILKQLSDNYRKIRNTARFCLGNLYDFDPDQDMLPNEELEELDKYALMKLDEVIETARKGYEVYEYHTAAHAIHNFCVVDMSNFYFDVLKDRLYTSVRTSKTRRAAQTALYKILDSLTLLLTPILAFTADEIWRFMPHDSSRNPKSPLFNEIPNADFITADQAFMEKWDRIHKVRVDVQKALEIARNEKKIGKSLEAHIVLGASGELYDFLKSVEGALPEIFITSGVTVTDEKQAFDGEVEGLSVGVEPARGEKCERCWKFSETVGSSDKHPHLCAHCAAVLAEEGE</sequence>
<evidence type="ECO:0000259" key="13">
    <source>
        <dbReference type="Pfam" id="PF08264"/>
    </source>
</evidence>
<comment type="domain">
    <text evidence="10">IleRS has two distinct active sites: one for aminoacylation and one for editing. The misactivated valine is translocated from the active site to the editing site, which sterically excludes the correctly activated isoleucine. The single editing site contains two valyl binding pockets, one specific for each substrate (Val-AMP or Val-tRNA(Ile)).</text>
</comment>
<dbReference type="SUPFAM" id="SSF47323">
    <property type="entry name" value="Anticodon-binding domain of a subclass of class I aminoacyl-tRNA synthetases"/>
    <property type="match status" value="1"/>
</dbReference>
<feature type="short sequence motif" description="'HIGH' region" evidence="10">
    <location>
        <begin position="57"/>
        <end position="67"/>
    </location>
</feature>
<comment type="subcellular location">
    <subcellularLocation>
        <location evidence="10">Cytoplasm</location>
    </subcellularLocation>
</comment>
<dbReference type="HAMAP" id="MF_02002">
    <property type="entry name" value="Ile_tRNA_synth_type1"/>
    <property type="match status" value="1"/>
</dbReference>
<keyword evidence="3 10" id="KW-0436">Ligase</keyword>
<feature type="binding site" evidence="10">
    <location>
        <position position="922"/>
    </location>
    <ligand>
        <name>Zn(2+)</name>
        <dbReference type="ChEBI" id="CHEBI:29105"/>
    </ligand>
</feature>
<dbReference type="InterPro" id="IPR009080">
    <property type="entry name" value="tRNAsynth_Ia_anticodon-bd"/>
</dbReference>
<reference evidence="14" key="1">
    <citation type="journal article" date="2021" name="PeerJ">
        <title>Extensive microbial diversity within the chicken gut microbiome revealed by metagenomics and culture.</title>
        <authorList>
            <person name="Gilroy R."/>
            <person name="Ravi A."/>
            <person name="Getino M."/>
            <person name="Pursley I."/>
            <person name="Horton D.L."/>
            <person name="Alikhan N.F."/>
            <person name="Baker D."/>
            <person name="Gharbi K."/>
            <person name="Hall N."/>
            <person name="Watson M."/>
            <person name="Adriaenssens E.M."/>
            <person name="Foster-Nyarko E."/>
            <person name="Jarju S."/>
            <person name="Secka A."/>
            <person name="Antonio M."/>
            <person name="Oren A."/>
            <person name="Chaudhuri R.R."/>
            <person name="La Ragione R."/>
            <person name="Hildebrand F."/>
            <person name="Pallen M.J."/>
        </authorList>
    </citation>
    <scope>NUCLEOTIDE SEQUENCE</scope>
    <source>
        <strain evidence="14">421</strain>
    </source>
</reference>
<dbReference type="InterPro" id="IPR002301">
    <property type="entry name" value="Ile-tRNA-ligase"/>
</dbReference>
<feature type="binding site" evidence="10">
    <location>
        <position position="563"/>
    </location>
    <ligand>
        <name>L-isoleucyl-5'-AMP</name>
        <dbReference type="ChEBI" id="CHEBI:178002"/>
    </ligand>
</feature>
<evidence type="ECO:0000256" key="4">
    <source>
        <dbReference type="ARBA" id="ARBA00022741"/>
    </source>
</evidence>
<comment type="cofactor">
    <cofactor evidence="10">
        <name>Zn(2+)</name>
        <dbReference type="ChEBI" id="CHEBI:29105"/>
    </cofactor>
    <text evidence="10">Binds 1 zinc ion per subunit.</text>
</comment>
<feature type="binding site" evidence="10">
    <location>
        <position position="899"/>
    </location>
    <ligand>
        <name>Zn(2+)</name>
        <dbReference type="ChEBI" id="CHEBI:29105"/>
    </ligand>
</feature>
<keyword evidence="5 10" id="KW-0067">ATP-binding</keyword>
<dbReference type="InterPro" id="IPR023585">
    <property type="entry name" value="Ile-tRNA-ligase_type1"/>
</dbReference>
<dbReference type="Proteomes" id="UP000824205">
    <property type="component" value="Unassembled WGS sequence"/>
</dbReference>
<protein>
    <recommendedName>
        <fullName evidence="10">Isoleucine--tRNA ligase</fullName>
        <ecNumber evidence="10">6.1.1.5</ecNumber>
    </recommendedName>
    <alternativeName>
        <fullName evidence="10">Isoleucyl-tRNA synthetase</fullName>
        <shortName evidence="10">IleRS</shortName>
    </alternativeName>
</protein>
<evidence type="ECO:0000256" key="7">
    <source>
        <dbReference type="ARBA" id="ARBA00023146"/>
    </source>
</evidence>
<dbReference type="SUPFAM" id="SSF50677">
    <property type="entry name" value="ValRS/IleRS/LeuRS editing domain"/>
    <property type="match status" value="1"/>
</dbReference>